<dbReference type="Proteomes" id="UP000751190">
    <property type="component" value="Unassembled WGS sequence"/>
</dbReference>
<accession>A0A8J5X612</accession>
<name>A0A8J5X612_DIALT</name>
<evidence type="ECO:0000256" key="5">
    <source>
        <dbReference type="SAM" id="MobiDB-lite"/>
    </source>
</evidence>
<dbReference type="PANTHER" id="PTHR10887:SF495">
    <property type="entry name" value="HELICASE SENATAXIN ISOFORM X1-RELATED"/>
    <property type="match status" value="1"/>
</dbReference>
<dbReference type="GO" id="GO:0016787">
    <property type="term" value="F:hydrolase activity"/>
    <property type="evidence" value="ECO:0007669"/>
    <property type="project" value="UniProtKB-KW"/>
</dbReference>
<dbReference type="InterPro" id="IPR047187">
    <property type="entry name" value="SF1_C_Upf1"/>
</dbReference>
<feature type="domain" description="DNA2/NAM7 helicase helicase" evidence="6">
    <location>
        <begin position="81"/>
        <end position="150"/>
    </location>
</feature>
<feature type="domain" description="DNA2/NAM7 helicase-like C-terminal" evidence="7">
    <location>
        <begin position="158"/>
        <end position="357"/>
    </location>
</feature>
<dbReference type="Gene3D" id="3.40.50.300">
    <property type="entry name" value="P-loop containing nucleotide triphosphate hydrolases"/>
    <property type="match status" value="2"/>
</dbReference>
<dbReference type="Pfam" id="PF13087">
    <property type="entry name" value="AAA_12"/>
    <property type="match status" value="1"/>
</dbReference>
<evidence type="ECO:0000256" key="4">
    <source>
        <dbReference type="ARBA" id="ARBA00022840"/>
    </source>
</evidence>
<sequence length="462" mass="48765">VRRLVVQGIRDAAGDLFIPDVVRVGPNFADDVRVRSLDALARKEIDKATPLPPQGGGGAGGGAADGTNAPRGSPLDRARLAVLNACQIVCTTLSCAGYAMFSQLQRGFDTVLIDEAAQSVEIASLIPLRTGCQRLILVGDPQQLPATVFSSHAVAAGYERSLFERLQGAGHRTHLLRTQYRMHPDISRFPARHFYSGRLIDASTVVTERARPYHAYRLFAPYSFVDVADGEAELTSGASWANTSEARLVVLIVRHLLAEHAHIAGPGCEHIGVVSPYNGQVKRIRALLRDELGAEAVARLDVHSVDGFQGREKEVILLSCVRAGRGGGRGIGFLKDARRLNVALTRAKSLLIVLGSARTLAVDTTWRALIEDARARGCLLKATAPLDRWFKHASAQPAASAGEAGAAAEAQSQGVGAADGVTMARTAATASAKRAVAAAGDAGAVEPAAPAAKRKRAATRAP</sequence>
<dbReference type="EMBL" id="JAGTXO010000035">
    <property type="protein sequence ID" value="KAG8460173.1"/>
    <property type="molecule type" value="Genomic_DNA"/>
</dbReference>
<dbReference type="InterPro" id="IPR041677">
    <property type="entry name" value="DNA2/NAM7_AAA_11"/>
</dbReference>
<reference evidence="8" key="1">
    <citation type="submission" date="2021-05" db="EMBL/GenBank/DDBJ databases">
        <title>The genome of the haptophyte Pavlova lutheri (Diacronema luteri, Pavlovales) - a model for lipid biosynthesis in eukaryotic algae.</title>
        <authorList>
            <person name="Hulatt C.J."/>
            <person name="Posewitz M.C."/>
        </authorList>
    </citation>
    <scope>NUCLEOTIDE SEQUENCE</scope>
    <source>
        <strain evidence="8">NIVA-4/92</strain>
    </source>
</reference>
<evidence type="ECO:0000256" key="3">
    <source>
        <dbReference type="ARBA" id="ARBA00022806"/>
    </source>
</evidence>
<evidence type="ECO:0000256" key="1">
    <source>
        <dbReference type="ARBA" id="ARBA00022741"/>
    </source>
</evidence>
<gene>
    <name evidence="8" type="ORF">KFE25_014318</name>
</gene>
<dbReference type="InterPro" id="IPR041679">
    <property type="entry name" value="DNA2/NAM7-like_C"/>
</dbReference>
<evidence type="ECO:0000259" key="7">
    <source>
        <dbReference type="Pfam" id="PF13087"/>
    </source>
</evidence>
<feature type="compositionally biased region" description="Basic residues" evidence="5">
    <location>
        <begin position="452"/>
        <end position="462"/>
    </location>
</feature>
<feature type="region of interest" description="Disordered" evidence="5">
    <location>
        <begin position="439"/>
        <end position="462"/>
    </location>
</feature>
<keyword evidence="4" id="KW-0067">ATP-binding</keyword>
<evidence type="ECO:0000313" key="9">
    <source>
        <dbReference type="Proteomes" id="UP000751190"/>
    </source>
</evidence>
<evidence type="ECO:0000313" key="8">
    <source>
        <dbReference type="EMBL" id="KAG8460173.1"/>
    </source>
</evidence>
<feature type="region of interest" description="Disordered" evidence="5">
    <location>
        <begin position="45"/>
        <end position="71"/>
    </location>
</feature>
<feature type="non-terminal residue" evidence="8">
    <location>
        <position position="462"/>
    </location>
</feature>
<keyword evidence="3" id="KW-0347">Helicase</keyword>
<comment type="caution">
    <text evidence="8">The sequence shown here is derived from an EMBL/GenBank/DDBJ whole genome shotgun (WGS) entry which is preliminary data.</text>
</comment>
<dbReference type="CDD" id="cd18808">
    <property type="entry name" value="SF1_C_Upf1"/>
    <property type="match status" value="1"/>
</dbReference>
<dbReference type="CDD" id="cd18042">
    <property type="entry name" value="DEXXQc_SETX"/>
    <property type="match status" value="1"/>
</dbReference>
<dbReference type="OrthoDB" id="6513042at2759"/>
<dbReference type="OMA" id="EHAHIAG"/>
<dbReference type="GO" id="GO:0005524">
    <property type="term" value="F:ATP binding"/>
    <property type="evidence" value="ECO:0007669"/>
    <property type="project" value="UniProtKB-KW"/>
</dbReference>
<dbReference type="InterPro" id="IPR027417">
    <property type="entry name" value="P-loop_NTPase"/>
</dbReference>
<evidence type="ECO:0008006" key="10">
    <source>
        <dbReference type="Google" id="ProtNLM"/>
    </source>
</evidence>
<feature type="compositionally biased region" description="Low complexity" evidence="5">
    <location>
        <begin position="439"/>
        <end position="451"/>
    </location>
</feature>
<evidence type="ECO:0000256" key="2">
    <source>
        <dbReference type="ARBA" id="ARBA00022801"/>
    </source>
</evidence>
<dbReference type="PANTHER" id="PTHR10887">
    <property type="entry name" value="DNA2/NAM7 HELICASE FAMILY"/>
    <property type="match status" value="1"/>
</dbReference>
<keyword evidence="9" id="KW-1185">Reference proteome</keyword>
<dbReference type="SUPFAM" id="SSF52540">
    <property type="entry name" value="P-loop containing nucleoside triphosphate hydrolases"/>
    <property type="match status" value="1"/>
</dbReference>
<dbReference type="FunFam" id="3.40.50.300:FF:000326">
    <property type="entry name" value="P-loop containing nucleoside triphosphate hydrolase"/>
    <property type="match status" value="1"/>
</dbReference>
<dbReference type="InterPro" id="IPR045055">
    <property type="entry name" value="DNA2/NAM7-like"/>
</dbReference>
<keyword evidence="2" id="KW-0378">Hydrolase</keyword>
<protein>
    <recommendedName>
        <fullName evidence="10">RNA helicase</fullName>
    </recommendedName>
</protein>
<dbReference type="GO" id="GO:0005694">
    <property type="term" value="C:chromosome"/>
    <property type="evidence" value="ECO:0007669"/>
    <property type="project" value="UniProtKB-ARBA"/>
</dbReference>
<keyword evidence="1" id="KW-0547">Nucleotide-binding</keyword>
<dbReference type="GO" id="GO:0004386">
    <property type="term" value="F:helicase activity"/>
    <property type="evidence" value="ECO:0007669"/>
    <property type="project" value="UniProtKB-KW"/>
</dbReference>
<evidence type="ECO:0000259" key="6">
    <source>
        <dbReference type="Pfam" id="PF13086"/>
    </source>
</evidence>
<feature type="compositionally biased region" description="Gly residues" evidence="5">
    <location>
        <begin position="54"/>
        <end position="64"/>
    </location>
</feature>
<organism evidence="8 9">
    <name type="scientific">Diacronema lutheri</name>
    <name type="common">Unicellular marine alga</name>
    <name type="synonym">Monochrysis lutheri</name>
    <dbReference type="NCBI Taxonomy" id="2081491"/>
    <lineage>
        <taxon>Eukaryota</taxon>
        <taxon>Haptista</taxon>
        <taxon>Haptophyta</taxon>
        <taxon>Pavlovophyceae</taxon>
        <taxon>Pavlovales</taxon>
        <taxon>Pavlovaceae</taxon>
        <taxon>Diacronema</taxon>
    </lineage>
</organism>
<dbReference type="AlphaFoldDB" id="A0A8J5X612"/>
<dbReference type="Pfam" id="PF13086">
    <property type="entry name" value="AAA_11"/>
    <property type="match status" value="1"/>
</dbReference>
<proteinExistence type="predicted"/>